<dbReference type="Pfam" id="PF01263">
    <property type="entry name" value="Aldose_epim"/>
    <property type="match status" value="1"/>
</dbReference>
<dbReference type="OrthoDB" id="9795355at2"/>
<dbReference type="GO" id="GO:0030246">
    <property type="term" value="F:carbohydrate binding"/>
    <property type="evidence" value="ECO:0007669"/>
    <property type="project" value="InterPro"/>
</dbReference>
<dbReference type="EMBL" id="LRPM01000022">
    <property type="protein sequence ID" value="KWZ78561.1"/>
    <property type="molecule type" value="Genomic_DNA"/>
</dbReference>
<dbReference type="STRING" id="33036.HMPREF3200_00572"/>
<evidence type="ECO:0000313" key="2">
    <source>
        <dbReference type="Proteomes" id="UP000070383"/>
    </source>
</evidence>
<keyword evidence="2" id="KW-1185">Reference proteome</keyword>
<accession>A0A133KG64</accession>
<gene>
    <name evidence="1" type="ORF">HMPREF3200_00572</name>
</gene>
<dbReference type="AlphaFoldDB" id="A0A133KG64"/>
<sequence>MKKIIRNDILKVVININGAFIDEFCFGEKNIFYPRFTVDIDGIQKPRGGMHPCLPQFGVSEINKLMVHGYGRDLVWEIIEEDQNRIILALDGHFGYEGMNSLIEYSLDKNKFDVKLTLKNTSNNNFLVAPGFHPYFYYDNNFFIDGVDLNHDDLRKTIFVKSNEINFRTGENEVKILTDNFNVFAIWSDFIENYICIEPTFNGNSFTKEKNDPYILNVKEEFKAQFSIKID</sequence>
<dbReference type="InterPro" id="IPR011013">
    <property type="entry name" value="Gal_mutarotase_sf_dom"/>
</dbReference>
<protein>
    <submittedName>
        <fullName evidence="1">Aldose 1-epimerase</fullName>
    </submittedName>
</protein>
<dbReference type="InterPro" id="IPR008183">
    <property type="entry name" value="Aldose_1/G6P_1-epimerase"/>
</dbReference>
<dbReference type="GO" id="GO:0016853">
    <property type="term" value="F:isomerase activity"/>
    <property type="evidence" value="ECO:0007669"/>
    <property type="project" value="InterPro"/>
</dbReference>
<dbReference type="Gene3D" id="2.70.98.10">
    <property type="match status" value="1"/>
</dbReference>
<name>A0A133KG64_9FIRM</name>
<dbReference type="RefSeq" id="WP_060929121.1">
    <property type="nucleotide sequence ID" value="NZ_CAMPNK010000015.1"/>
</dbReference>
<dbReference type="InterPro" id="IPR014718">
    <property type="entry name" value="GH-type_carb-bd"/>
</dbReference>
<organism evidence="1 2">
    <name type="scientific">Anaerococcus tetradius</name>
    <dbReference type="NCBI Taxonomy" id="33036"/>
    <lineage>
        <taxon>Bacteria</taxon>
        <taxon>Bacillati</taxon>
        <taxon>Bacillota</taxon>
        <taxon>Tissierellia</taxon>
        <taxon>Tissierellales</taxon>
        <taxon>Peptoniphilaceae</taxon>
        <taxon>Anaerococcus</taxon>
    </lineage>
</organism>
<dbReference type="GO" id="GO:0005975">
    <property type="term" value="P:carbohydrate metabolic process"/>
    <property type="evidence" value="ECO:0007669"/>
    <property type="project" value="InterPro"/>
</dbReference>
<evidence type="ECO:0000313" key="1">
    <source>
        <dbReference type="EMBL" id="KWZ78561.1"/>
    </source>
</evidence>
<proteinExistence type="predicted"/>
<dbReference type="PATRIC" id="fig|33036.3.peg.570"/>
<dbReference type="SUPFAM" id="SSF74650">
    <property type="entry name" value="Galactose mutarotase-like"/>
    <property type="match status" value="1"/>
</dbReference>
<reference evidence="2" key="1">
    <citation type="submission" date="2016-01" db="EMBL/GenBank/DDBJ databases">
        <authorList>
            <person name="Mitreva M."/>
            <person name="Pepin K.H."/>
            <person name="Mihindukulasuriya K.A."/>
            <person name="Fulton R."/>
            <person name="Fronick C."/>
            <person name="O'Laughlin M."/>
            <person name="Miner T."/>
            <person name="Herter B."/>
            <person name="Rosa B.A."/>
            <person name="Cordes M."/>
            <person name="Tomlinson C."/>
            <person name="Wollam A."/>
            <person name="Palsikar V.B."/>
            <person name="Mardis E.R."/>
            <person name="Wilson R.K."/>
        </authorList>
    </citation>
    <scope>NUCLEOTIDE SEQUENCE [LARGE SCALE GENOMIC DNA]</scope>
    <source>
        <strain evidence="2">MJR8151</strain>
    </source>
</reference>
<comment type="caution">
    <text evidence="1">The sequence shown here is derived from an EMBL/GenBank/DDBJ whole genome shotgun (WGS) entry which is preliminary data.</text>
</comment>
<dbReference type="Proteomes" id="UP000070383">
    <property type="component" value="Unassembled WGS sequence"/>
</dbReference>